<keyword evidence="3" id="KW-0964">Secreted</keyword>
<evidence type="ECO:0000256" key="8">
    <source>
        <dbReference type="RuleBase" id="RU361235"/>
    </source>
</evidence>
<dbReference type="GO" id="GO:0006629">
    <property type="term" value="P:lipid metabolic process"/>
    <property type="evidence" value="ECO:0007669"/>
    <property type="project" value="UniProtKB-KW"/>
</dbReference>
<dbReference type="GO" id="GO:0016787">
    <property type="term" value="F:hydrolase activity"/>
    <property type="evidence" value="ECO:0007669"/>
    <property type="project" value="UniProtKB-KW"/>
</dbReference>
<feature type="signal peptide" evidence="8">
    <location>
        <begin position="1"/>
        <end position="17"/>
    </location>
</feature>
<dbReference type="EMBL" id="NAJN01001062">
    <property type="protein sequence ID" value="TKA66073.1"/>
    <property type="molecule type" value="Genomic_DNA"/>
</dbReference>
<dbReference type="Gene3D" id="3.40.50.1820">
    <property type="entry name" value="alpha/beta hydrolase"/>
    <property type="match status" value="1"/>
</dbReference>
<evidence type="ECO:0000256" key="1">
    <source>
        <dbReference type="ARBA" id="ARBA00004613"/>
    </source>
</evidence>
<evidence type="ECO:0000259" key="9">
    <source>
        <dbReference type="Pfam" id="PF00135"/>
    </source>
</evidence>
<feature type="domain" description="Carboxylesterase type B" evidence="9">
    <location>
        <begin position="28"/>
        <end position="529"/>
    </location>
</feature>
<dbReference type="Proteomes" id="UP000308768">
    <property type="component" value="Unassembled WGS sequence"/>
</dbReference>
<dbReference type="PROSITE" id="PS00122">
    <property type="entry name" value="CARBOXYLESTERASE_B_1"/>
    <property type="match status" value="1"/>
</dbReference>
<dbReference type="AlphaFoldDB" id="A0A4U0WU37"/>
<protein>
    <recommendedName>
        <fullName evidence="8">Carboxylic ester hydrolase</fullName>
        <ecNumber evidence="8">3.1.1.-</ecNumber>
    </recommendedName>
</protein>
<evidence type="ECO:0000256" key="7">
    <source>
        <dbReference type="ARBA" id="ARBA00023180"/>
    </source>
</evidence>
<name>A0A4U0WU37_9PEZI</name>
<dbReference type="InterPro" id="IPR002018">
    <property type="entry name" value="CarbesteraseB"/>
</dbReference>
<comment type="subcellular location">
    <subcellularLocation>
        <location evidence="1">Secreted</location>
    </subcellularLocation>
</comment>
<dbReference type="GO" id="GO:0005576">
    <property type="term" value="C:extracellular region"/>
    <property type="evidence" value="ECO:0007669"/>
    <property type="project" value="UniProtKB-SubCell"/>
</dbReference>
<dbReference type="STRING" id="331657.A0A4U0WU37"/>
<accession>A0A4U0WU37</accession>
<evidence type="ECO:0000313" key="11">
    <source>
        <dbReference type="Proteomes" id="UP000308768"/>
    </source>
</evidence>
<evidence type="ECO:0000313" key="10">
    <source>
        <dbReference type="EMBL" id="TKA66073.1"/>
    </source>
</evidence>
<evidence type="ECO:0000256" key="3">
    <source>
        <dbReference type="ARBA" id="ARBA00022525"/>
    </source>
</evidence>
<dbReference type="SUPFAM" id="SSF53474">
    <property type="entry name" value="alpha/beta-Hydrolases"/>
    <property type="match status" value="1"/>
</dbReference>
<keyword evidence="5 8" id="KW-0378">Hydrolase</keyword>
<dbReference type="InterPro" id="IPR019826">
    <property type="entry name" value="Carboxylesterase_B_AS"/>
</dbReference>
<comment type="similarity">
    <text evidence="2 8">Belongs to the type-B carboxylesterase/lipase family.</text>
</comment>
<evidence type="ECO:0000256" key="5">
    <source>
        <dbReference type="ARBA" id="ARBA00022801"/>
    </source>
</evidence>
<dbReference type="InterPro" id="IPR029058">
    <property type="entry name" value="AB_hydrolase_fold"/>
</dbReference>
<reference evidence="10 11" key="1">
    <citation type="submission" date="2017-03" db="EMBL/GenBank/DDBJ databases">
        <title>Genomes of endolithic fungi from Antarctica.</title>
        <authorList>
            <person name="Coleine C."/>
            <person name="Masonjones S."/>
            <person name="Stajich J.E."/>
        </authorList>
    </citation>
    <scope>NUCLEOTIDE SEQUENCE [LARGE SCALE GENOMIC DNA]</scope>
    <source>
        <strain evidence="10 11">CCFEE 5187</strain>
    </source>
</reference>
<sequence length="599" mass="63998">MKSFVNLAVCLLPLAFAAPTVEKRQAGSPTVALSYATVVGSSSNGVDSFKGIPYAQPPVGQLRLKPPKPIAANLGTVQATGTPRACPQFLTQANTTNIPLNVITALADSPFGQAATNAGEDCLTVNVQRPSTATASSKLPVLFWIYGGGFEFGSTQQNDASQLITTSVAQGKDIIYVAVNYRLGGFGFLPGKAILKDGSANLGLLDQRLGLQWVADNIAAFGGDPSKVTIWGESAGSISVFDQMALYNGKNTYKGKPLFRAAIMDSGTMVPSDPVDCPKSEVVFNTVVTNAGCGGATDKLACLRSLDYTTYLNAANSVPGIFGYNSVALSYLPRPDGTVLTKSPDVLVANGQYAKVPMIVGDQEDEGTLFSLSQSNISTTDQVVQYFQTIFFNDATTAQIQALVSTYPDDPSAGSPFRTGPLNNVYPQYKRIAAILGDLTFTLTRRVFLTKTSQVAPTVPSWSYLASYFYGTPVAGTFHASDLQKAYGQTPDFPSMSIQAYYLSFINTMDPNKGTVGQISWPQWRAGNQLLNFNELLNTLLPDSFRSTSLLKQETTLITKSSAKMSEAPTPAYTEKEIKMMGFAMQCLKSGPPDVSTLN</sequence>
<dbReference type="Pfam" id="PF00135">
    <property type="entry name" value="COesterase"/>
    <property type="match status" value="1"/>
</dbReference>
<evidence type="ECO:0000256" key="6">
    <source>
        <dbReference type="ARBA" id="ARBA00023098"/>
    </source>
</evidence>
<keyword evidence="4 8" id="KW-0732">Signal</keyword>
<dbReference type="PANTHER" id="PTHR11559">
    <property type="entry name" value="CARBOXYLESTERASE"/>
    <property type="match status" value="1"/>
</dbReference>
<comment type="caution">
    <text evidence="10">The sequence shown here is derived from an EMBL/GenBank/DDBJ whole genome shotgun (WGS) entry which is preliminary data.</text>
</comment>
<keyword evidence="6" id="KW-0443">Lipid metabolism</keyword>
<evidence type="ECO:0000256" key="2">
    <source>
        <dbReference type="ARBA" id="ARBA00005964"/>
    </source>
</evidence>
<dbReference type="OrthoDB" id="408631at2759"/>
<dbReference type="EC" id="3.1.1.-" evidence="8"/>
<keyword evidence="7" id="KW-0325">Glycoprotein</keyword>
<gene>
    <name evidence="10" type="ORF">B0A49_09676</name>
</gene>
<evidence type="ECO:0000256" key="4">
    <source>
        <dbReference type="ARBA" id="ARBA00022729"/>
    </source>
</evidence>
<keyword evidence="11" id="KW-1185">Reference proteome</keyword>
<organism evidence="10 11">
    <name type="scientific">Cryomyces minteri</name>
    <dbReference type="NCBI Taxonomy" id="331657"/>
    <lineage>
        <taxon>Eukaryota</taxon>
        <taxon>Fungi</taxon>
        <taxon>Dikarya</taxon>
        <taxon>Ascomycota</taxon>
        <taxon>Pezizomycotina</taxon>
        <taxon>Dothideomycetes</taxon>
        <taxon>Dothideomycetes incertae sedis</taxon>
        <taxon>Cryomyces</taxon>
    </lineage>
</organism>
<proteinExistence type="inferred from homology"/>
<dbReference type="FunFam" id="3.40.50.1820:FF:000213">
    <property type="entry name" value="Carboxylic ester hydrolase"/>
    <property type="match status" value="1"/>
</dbReference>
<feature type="chain" id="PRO_5021042213" description="Carboxylic ester hydrolase" evidence="8">
    <location>
        <begin position="18"/>
        <end position="599"/>
    </location>
</feature>
<dbReference type="InterPro" id="IPR050309">
    <property type="entry name" value="Type-B_Carboxylest/Lipase"/>
</dbReference>